<keyword evidence="2" id="KW-1185">Reference proteome</keyword>
<dbReference type="EMBL" id="CM055742">
    <property type="protein sequence ID" value="KAJ8000420.1"/>
    <property type="molecule type" value="Genomic_DNA"/>
</dbReference>
<protein>
    <submittedName>
        <fullName evidence="1">Uncharacterized protein</fullName>
    </submittedName>
</protein>
<evidence type="ECO:0000313" key="1">
    <source>
        <dbReference type="EMBL" id="KAJ8000420.1"/>
    </source>
</evidence>
<reference evidence="1" key="1">
    <citation type="submission" date="2021-05" db="EMBL/GenBank/DDBJ databases">
        <authorList>
            <person name="Pan Q."/>
            <person name="Jouanno E."/>
            <person name="Zahm M."/>
            <person name="Klopp C."/>
            <person name="Cabau C."/>
            <person name="Louis A."/>
            <person name="Berthelot C."/>
            <person name="Parey E."/>
            <person name="Roest Crollius H."/>
            <person name="Montfort J."/>
            <person name="Robinson-Rechavi M."/>
            <person name="Bouchez O."/>
            <person name="Lampietro C."/>
            <person name="Lopez Roques C."/>
            <person name="Donnadieu C."/>
            <person name="Postlethwait J."/>
            <person name="Bobe J."/>
            <person name="Dillon D."/>
            <person name="Chandos A."/>
            <person name="von Hippel F."/>
            <person name="Guiguen Y."/>
        </authorList>
    </citation>
    <scope>NUCLEOTIDE SEQUENCE</scope>
    <source>
        <strain evidence="1">YG-Jan2019</strain>
    </source>
</reference>
<gene>
    <name evidence="1" type="ORF">DPEC_G00179950</name>
</gene>
<sequence>MELPFSGLELTFIIIVFIIFSLSSLASVCTQPDQKLSVCEEKSVWWRSEEKHRVIDKLPSQQKP</sequence>
<proteinExistence type="predicted"/>
<evidence type="ECO:0000313" key="2">
    <source>
        <dbReference type="Proteomes" id="UP001157502"/>
    </source>
</evidence>
<name>A0ACC2GA44_DALPE</name>
<comment type="caution">
    <text evidence="1">The sequence shown here is derived from an EMBL/GenBank/DDBJ whole genome shotgun (WGS) entry which is preliminary data.</text>
</comment>
<accession>A0ACC2GA44</accession>
<organism evidence="1 2">
    <name type="scientific">Dallia pectoralis</name>
    <name type="common">Alaska blackfish</name>
    <dbReference type="NCBI Taxonomy" id="75939"/>
    <lineage>
        <taxon>Eukaryota</taxon>
        <taxon>Metazoa</taxon>
        <taxon>Chordata</taxon>
        <taxon>Craniata</taxon>
        <taxon>Vertebrata</taxon>
        <taxon>Euteleostomi</taxon>
        <taxon>Actinopterygii</taxon>
        <taxon>Neopterygii</taxon>
        <taxon>Teleostei</taxon>
        <taxon>Protacanthopterygii</taxon>
        <taxon>Esociformes</taxon>
        <taxon>Umbridae</taxon>
        <taxon>Dallia</taxon>
    </lineage>
</organism>
<dbReference type="Proteomes" id="UP001157502">
    <property type="component" value="Chromosome 15"/>
</dbReference>